<feature type="compositionally biased region" description="Basic and acidic residues" evidence="1">
    <location>
        <begin position="16"/>
        <end position="31"/>
    </location>
</feature>
<name>A0A6J3H4K0_SAPAP</name>
<keyword evidence="2" id="KW-1185">Reference proteome</keyword>
<dbReference type="AlphaFoldDB" id="A0A6J3H4K0"/>
<gene>
    <name evidence="3" type="primary">LOC116543337</name>
</gene>
<accession>A0A6J3H4K0</accession>
<feature type="compositionally biased region" description="Polar residues" evidence="1">
    <location>
        <begin position="139"/>
        <end position="148"/>
    </location>
</feature>
<evidence type="ECO:0000256" key="1">
    <source>
        <dbReference type="SAM" id="MobiDB-lite"/>
    </source>
</evidence>
<dbReference type="GeneID" id="116543337"/>
<evidence type="ECO:0000313" key="2">
    <source>
        <dbReference type="Proteomes" id="UP000504640"/>
    </source>
</evidence>
<proteinExistence type="predicted"/>
<evidence type="ECO:0000313" key="3">
    <source>
        <dbReference type="RefSeq" id="XP_032124727.1"/>
    </source>
</evidence>
<reference evidence="3" key="1">
    <citation type="submission" date="2025-08" db="UniProtKB">
        <authorList>
            <consortium name="RefSeq"/>
        </authorList>
    </citation>
    <scope>IDENTIFICATION</scope>
    <source>
        <tissue evidence="3">Blood</tissue>
    </source>
</reference>
<organism evidence="2 3">
    <name type="scientific">Sapajus apella</name>
    <name type="common">Brown-capped capuchin</name>
    <name type="synonym">Cebus apella</name>
    <dbReference type="NCBI Taxonomy" id="9515"/>
    <lineage>
        <taxon>Eukaryota</taxon>
        <taxon>Metazoa</taxon>
        <taxon>Chordata</taxon>
        <taxon>Craniata</taxon>
        <taxon>Vertebrata</taxon>
        <taxon>Euteleostomi</taxon>
        <taxon>Mammalia</taxon>
        <taxon>Eutheria</taxon>
        <taxon>Euarchontoglires</taxon>
        <taxon>Primates</taxon>
        <taxon>Haplorrhini</taxon>
        <taxon>Platyrrhini</taxon>
        <taxon>Cebidae</taxon>
        <taxon>Cebinae</taxon>
        <taxon>Sapajus</taxon>
    </lineage>
</organism>
<sequence>MADGLFQRRPWGPEQIRPDPESEGLFDKPSSEDPPAARAPRRSQLCPGVGAAERGRERAPGVAGARDSTLLWLPGGAETHSRRSCLTRRLRSGSVQDSWDLWLQTPPGRWRNPQDETLGALGVHERAVLGDSGPEPFSSCGTTQDKRA</sequence>
<dbReference type="RefSeq" id="XP_032124727.1">
    <property type="nucleotide sequence ID" value="XM_032268836.1"/>
</dbReference>
<protein>
    <submittedName>
        <fullName evidence="3">Uncharacterized protein LOC116543337 isoform X1</fullName>
    </submittedName>
</protein>
<dbReference type="Proteomes" id="UP000504640">
    <property type="component" value="Unplaced"/>
</dbReference>
<feature type="region of interest" description="Disordered" evidence="1">
    <location>
        <begin position="126"/>
        <end position="148"/>
    </location>
</feature>
<feature type="region of interest" description="Disordered" evidence="1">
    <location>
        <begin position="1"/>
        <end position="67"/>
    </location>
</feature>